<evidence type="ECO:0000256" key="1">
    <source>
        <dbReference type="ARBA" id="ARBA00023002"/>
    </source>
</evidence>
<dbReference type="InterPro" id="IPR050700">
    <property type="entry name" value="YIM1/Zinc_Alcohol_DH_Fams"/>
</dbReference>
<dbReference type="Pfam" id="PF08240">
    <property type="entry name" value="ADH_N"/>
    <property type="match status" value="1"/>
</dbReference>
<keyword evidence="4" id="KW-1185">Reference proteome</keyword>
<dbReference type="PROSITE" id="PS01162">
    <property type="entry name" value="QOR_ZETA_CRYSTAL"/>
    <property type="match status" value="1"/>
</dbReference>
<dbReference type="EMBL" id="RCWJ01000005">
    <property type="protein sequence ID" value="RLQ81207.1"/>
    <property type="molecule type" value="Genomic_DNA"/>
</dbReference>
<dbReference type="InterPro" id="IPR002364">
    <property type="entry name" value="Quin_OxRdtase/zeta-crystal_CS"/>
</dbReference>
<gene>
    <name evidence="3" type="ORF">D9V28_14670</name>
</gene>
<dbReference type="SUPFAM" id="SSF50129">
    <property type="entry name" value="GroES-like"/>
    <property type="match status" value="1"/>
</dbReference>
<dbReference type="InterPro" id="IPR020843">
    <property type="entry name" value="ER"/>
</dbReference>
<dbReference type="InterPro" id="IPR036291">
    <property type="entry name" value="NAD(P)-bd_dom_sf"/>
</dbReference>
<dbReference type="PANTHER" id="PTHR11695">
    <property type="entry name" value="ALCOHOL DEHYDROGENASE RELATED"/>
    <property type="match status" value="1"/>
</dbReference>
<dbReference type="InterPro" id="IPR011032">
    <property type="entry name" value="GroES-like_sf"/>
</dbReference>
<comment type="caution">
    <text evidence="3">The sequence shown here is derived from an EMBL/GenBank/DDBJ whole genome shotgun (WGS) entry which is preliminary data.</text>
</comment>
<protein>
    <submittedName>
        <fullName evidence="3">NADP-dependent oxidoreductase</fullName>
    </submittedName>
</protein>
<name>A0A3L7ISQ2_9MICO</name>
<dbReference type="AlphaFoldDB" id="A0A3L7ISQ2"/>
<dbReference type="CDD" id="cd05289">
    <property type="entry name" value="MDR_like_2"/>
    <property type="match status" value="1"/>
</dbReference>
<dbReference type="Pfam" id="PF13602">
    <property type="entry name" value="ADH_zinc_N_2"/>
    <property type="match status" value="1"/>
</dbReference>
<keyword evidence="1" id="KW-0560">Oxidoreductase</keyword>
<evidence type="ECO:0000313" key="4">
    <source>
        <dbReference type="Proteomes" id="UP000282460"/>
    </source>
</evidence>
<evidence type="ECO:0000259" key="2">
    <source>
        <dbReference type="SMART" id="SM00829"/>
    </source>
</evidence>
<accession>A0A3L7ISQ2</accession>
<dbReference type="GO" id="GO:0008270">
    <property type="term" value="F:zinc ion binding"/>
    <property type="evidence" value="ECO:0007669"/>
    <property type="project" value="InterPro"/>
</dbReference>
<organism evidence="3 4">
    <name type="scientific">Mycetocola zhadangensis</name>
    <dbReference type="NCBI Taxonomy" id="1164595"/>
    <lineage>
        <taxon>Bacteria</taxon>
        <taxon>Bacillati</taxon>
        <taxon>Actinomycetota</taxon>
        <taxon>Actinomycetes</taxon>
        <taxon>Micrococcales</taxon>
        <taxon>Microbacteriaceae</taxon>
        <taxon>Mycetocola</taxon>
    </lineage>
</organism>
<dbReference type="PANTHER" id="PTHR11695:SF294">
    <property type="entry name" value="RETICULON-4-INTERACTING PROTEIN 1, MITOCHONDRIAL"/>
    <property type="match status" value="1"/>
</dbReference>
<evidence type="ECO:0000313" key="3">
    <source>
        <dbReference type="EMBL" id="RLQ81207.1"/>
    </source>
</evidence>
<reference evidence="3 4" key="1">
    <citation type="submission" date="2018-10" db="EMBL/GenBank/DDBJ databases">
        <authorList>
            <person name="Li J."/>
        </authorList>
    </citation>
    <scope>NUCLEOTIDE SEQUENCE [LARGE SCALE GENOMIC DNA]</scope>
    <source>
        <strain evidence="3 4">ZD1-4</strain>
    </source>
</reference>
<dbReference type="GO" id="GO:0016491">
    <property type="term" value="F:oxidoreductase activity"/>
    <property type="evidence" value="ECO:0007669"/>
    <property type="project" value="UniProtKB-KW"/>
</dbReference>
<sequence length="318" mass="33221">MRAAVIDAVGDAGSLYEATVPVPSAFNSEFIVQVVAAGINPIDAKTRAGRGVSAGISSFPAVLGFDFSGVVVKAPYEAHPFRPGTEVFGMTMVPRTSGSYAQYVAVSTLSVAKKPAALSHVEASAVPLAALTAWGMVVEVAKAHHGQRILIHAGSGGVGHFAVQFARYFGAHVIATGSTRNQNWLRELGANEVIDYSTTRFEDVVSDVDVVIDLIGNVVDDTGSRSLGVLHEGGLIVNAPTGSWPTFLEDAAAAGLRATTFKVAPDGDTLSTIARLLESGDVHVFVDEVFDLAHAADAHRALESGHTRGKIVLTIPTH</sequence>
<dbReference type="Proteomes" id="UP000282460">
    <property type="component" value="Unassembled WGS sequence"/>
</dbReference>
<dbReference type="SUPFAM" id="SSF51735">
    <property type="entry name" value="NAD(P)-binding Rossmann-fold domains"/>
    <property type="match status" value="1"/>
</dbReference>
<dbReference type="OrthoDB" id="3175656at2"/>
<dbReference type="Gene3D" id="3.40.50.720">
    <property type="entry name" value="NAD(P)-binding Rossmann-like Domain"/>
    <property type="match status" value="1"/>
</dbReference>
<dbReference type="SMART" id="SM00829">
    <property type="entry name" value="PKS_ER"/>
    <property type="match status" value="1"/>
</dbReference>
<proteinExistence type="predicted"/>
<feature type="domain" description="Enoyl reductase (ER)" evidence="2">
    <location>
        <begin position="10"/>
        <end position="313"/>
    </location>
</feature>
<dbReference type="InterPro" id="IPR013154">
    <property type="entry name" value="ADH-like_N"/>
</dbReference>
<dbReference type="Gene3D" id="3.90.180.10">
    <property type="entry name" value="Medium-chain alcohol dehydrogenases, catalytic domain"/>
    <property type="match status" value="1"/>
</dbReference>